<evidence type="ECO:0000313" key="3">
    <source>
        <dbReference type="Proteomes" id="UP000190774"/>
    </source>
</evidence>
<keyword evidence="3" id="KW-1185">Reference proteome</keyword>
<name>A0A1T4YM38_9BACT</name>
<keyword evidence="1" id="KW-0472">Membrane</keyword>
<dbReference type="OrthoDB" id="175654at2"/>
<reference evidence="3" key="1">
    <citation type="submission" date="2017-02" db="EMBL/GenBank/DDBJ databases">
        <authorList>
            <person name="Varghese N."/>
            <person name="Submissions S."/>
        </authorList>
    </citation>
    <scope>NUCLEOTIDE SEQUENCE [LARGE SCALE GENOMIC DNA]</scope>
    <source>
        <strain evidence="3">ATCC 700200</strain>
    </source>
</reference>
<dbReference type="Proteomes" id="UP000190774">
    <property type="component" value="Unassembled WGS sequence"/>
</dbReference>
<proteinExistence type="predicted"/>
<protein>
    <recommendedName>
        <fullName evidence="4">Tetratricopeptide repeat-containing protein</fullName>
    </recommendedName>
</protein>
<keyword evidence="1" id="KW-1133">Transmembrane helix</keyword>
<evidence type="ECO:0000313" key="2">
    <source>
        <dbReference type="EMBL" id="SKB02331.1"/>
    </source>
</evidence>
<accession>A0A1T4YM38</accession>
<gene>
    <name evidence="2" type="ORF">SAMN02745166_03627</name>
</gene>
<evidence type="ECO:0000256" key="1">
    <source>
        <dbReference type="SAM" id="Phobius"/>
    </source>
</evidence>
<evidence type="ECO:0008006" key="4">
    <source>
        <dbReference type="Google" id="ProtNLM"/>
    </source>
</evidence>
<feature type="transmembrane region" description="Helical" evidence="1">
    <location>
        <begin position="48"/>
        <end position="69"/>
    </location>
</feature>
<dbReference type="AlphaFoldDB" id="A0A1T4YM38"/>
<sequence>MLTNQQIDPAQLGQTKPFILFRPFVAVWHLLVPPTQAHKDRQSPVARWIARIGILTVCLGLIIGAFFYAKPMQDSYQDWKAEGLVAEARQMAEDGQIVNAVFKAQEAYKIKPDNVQAIRINTEFLTAMKRPEALFFLDQLESAGATELKDKQTRVKALLNLNRNKEASDLLEQVLSEAPSDAHSMKLAEEVWGASQKEGVLLKTLKTYAEKHPEDAEHSLRLARIQTESSDPLEQSAGRRRAWEIAQKDDALGLKALEFLDSFEMLPPDEASHLIQRLRAHPKATGWHNVAALKRKLALNPSQKVELVQEAIDLAHGKSREDLVPMVRWLVEQQQFLQVLALVPEDEAKDYQPLLENYLTALTMLQRFEDLERLVNDPKVQSILNQSVAAFYRAHLAFVMRKPPDEVRTALILAKNAADTERRGELCIKIAEYAEARGFADIAEEAYKSAALNPRTDRIGYQGLIRASEANGNTAGLLEAATEANRRWPNDPVYQERYIYVNLLTGRELETSLLAAQQLLDQRPEDQQRRLMVALAHWRLGDIKTATPLLQNLDLRALSAGQKAALAVLARDSNANNAADAARTVVSNIEAQARMLPEERGFLTKATR</sequence>
<dbReference type="InterPro" id="IPR011990">
    <property type="entry name" value="TPR-like_helical_dom_sf"/>
</dbReference>
<dbReference type="Gene3D" id="1.25.40.10">
    <property type="entry name" value="Tetratricopeptide repeat domain"/>
    <property type="match status" value="1"/>
</dbReference>
<dbReference type="EMBL" id="FUYE01000013">
    <property type="protein sequence ID" value="SKB02331.1"/>
    <property type="molecule type" value="Genomic_DNA"/>
</dbReference>
<keyword evidence="1" id="KW-0812">Transmembrane</keyword>
<dbReference type="RefSeq" id="WP_078814802.1">
    <property type="nucleotide sequence ID" value="NZ_FUYE01000013.1"/>
</dbReference>
<dbReference type="SUPFAM" id="SSF48452">
    <property type="entry name" value="TPR-like"/>
    <property type="match status" value="1"/>
</dbReference>
<organism evidence="2 3">
    <name type="scientific">Prosthecobacter debontii</name>
    <dbReference type="NCBI Taxonomy" id="48467"/>
    <lineage>
        <taxon>Bacteria</taxon>
        <taxon>Pseudomonadati</taxon>
        <taxon>Verrucomicrobiota</taxon>
        <taxon>Verrucomicrobiia</taxon>
        <taxon>Verrucomicrobiales</taxon>
        <taxon>Verrucomicrobiaceae</taxon>
        <taxon>Prosthecobacter</taxon>
    </lineage>
</organism>